<sequence>MYVKQPAVYILANQSGNCLYIGVTSDLKARVWQHKNGSVGGFSKRYNIDCLVYYELFLDITDAIDREKQLKKWKRKWKENLIAKTNRCWVDLYDSL</sequence>
<dbReference type="PANTHER" id="PTHR34477:SF5">
    <property type="entry name" value="BSL5627 PROTEIN"/>
    <property type="match status" value="1"/>
</dbReference>
<protein>
    <submittedName>
        <fullName evidence="3">GIY-YIG nuclease family protein</fullName>
    </submittedName>
</protein>
<name>A0ABS3A6B4_9VIBR</name>
<feature type="domain" description="GIY-YIG" evidence="2">
    <location>
        <begin position="4"/>
        <end position="81"/>
    </location>
</feature>
<dbReference type="EMBL" id="JAFHLB010000035">
    <property type="protein sequence ID" value="MBN3580026.1"/>
    <property type="molecule type" value="Genomic_DNA"/>
</dbReference>
<dbReference type="CDD" id="cd10448">
    <property type="entry name" value="GIY-YIG_unchar_3"/>
    <property type="match status" value="1"/>
</dbReference>
<dbReference type="InterPro" id="IPR000305">
    <property type="entry name" value="GIY-YIG_endonuc"/>
</dbReference>
<reference evidence="3 4" key="1">
    <citation type="submission" date="2021-02" db="EMBL/GenBank/DDBJ databases">
        <title>Draft Genome Sequences of 5 Vibrio neptunius Strains Isolated From of Bivalve Hatcheries.</title>
        <authorList>
            <person name="Galvis F."/>
            <person name="Barja J.L."/>
            <person name="Lemos M.L."/>
            <person name="Balado M."/>
        </authorList>
    </citation>
    <scope>NUCLEOTIDE SEQUENCE [LARGE SCALE GENOMIC DNA]</scope>
    <source>
        <strain evidence="3 4">PP-145.98</strain>
    </source>
</reference>
<evidence type="ECO:0000259" key="2">
    <source>
        <dbReference type="PROSITE" id="PS50164"/>
    </source>
</evidence>
<proteinExistence type="inferred from homology"/>
<dbReference type="SUPFAM" id="SSF82771">
    <property type="entry name" value="GIY-YIG endonuclease"/>
    <property type="match status" value="1"/>
</dbReference>
<evidence type="ECO:0000256" key="1">
    <source>
        <dbReference type="ARBA" id="ARBA00007435"/>
    </source>
</evidence>
<dbReference type="PROSITE" id="PS50164">
    <property type="entry name" value="GIY_YIG"/>
    <property type="match status" value="1"/>
</dbReference>
<gene>
    <name evidence="3" type="ORF">JYA62_20420</name>
</gene>
<keyword evidence="4" id="KW-1185">Reference proteome</keyword>
<dbReference type="Pfam" id="PF01541">
    <property type="entry name" value="GIY-YIG"/>
    <property type="match status" value="1"/>
</dbReference>
<dbReference type="Gene3D" id="3.40.1440.10">
    <property type="entry name" value="GIY-YIG endonuclease"/>
    <property type="match status" value="1"/>
</dbReference>
<dbReference type="Proteomes" id="UP000779070">
    <property type="component" value="Unassembled WGS sequence"/>
</dbReference>
<evidence type="ECO:0000313" key="3">
    <source>
        <dbReference type="EMBL" id="MBN3580026.1"/>
    </source>
</evidence>
<dbReference type="SMART" id="SM00465">
    <property type="entry name" value="GIYc"/>
    <property type="match status" value="1"/>
</dbReference>
<dbReference type="InterPro" id="IPR050190">
    <property type="entry name" value="UPF0213_domain"/>
</dbReference>
<organism evidence="3 4">
    <name type="scientific">Vibrio neptunius</name>
    <dbReference type="NCBI Taxonomy" id="170651"/>
    <lineage>
        <taxon>Bacteria</taxon>
        <taxon>Pseudomonadati</taxon>
        <taxon>Pseudomonadota</taxon>
        <taxon>Gammaproteobacteria</taxon>
        <taxon>Vibrionales</taxon>
        <taxon>Vibrionaceae</taxon>
        <taxon>Vibrio</taxon>
    </lineage>
</organism>
<dbReference type="InterPro" id="IPR035901">
    <property type="entry name" value="GIY-YIG_endonuc_sf"/>
</dbReference>
<dbReference type="RefSeq" id="WP_206371832.1">
    <property type="nucleotide sequence ID" value="NZ_CAWPTM010000109.1"/>
</dbReference>
<dbReference type="PANTHER" id="PTHR34477">
    <property type="entry name" value="UPF0213 PROTEIN YHBQ"/>
    <property type="match status" value="1"/>
</dbReference>
<accession>A0ABS3A6B4</accession>
<comment type="similarity">
    <text evidence="1">Belongs to the UPF0213 family.</text>
</comment>
<comment type="caution">
    <text evidence="3">The sequence shown here is derived from an EMBL/GenBank/DDBJ whole genome shotgun (WGS) entry which is preliminary data.</text>
</comment>
<evidence type="ECO:0000313" key="4">
    <source>
        <dbReference type="Proteomes" id="UP000779070"/>
    </source>
</evidence>